<dbReference type="Gene3D" id="3.30.70.920">
    <property type="match status" value="1"/>
</dbReference>
<dbReference type="Proteomes" id="UP000539075">
    <property type="component" value="Unassembled WGS sequence"/>
</dbReference>
<dbReference type="SUPFAM" id="SSF54909">
    <property type="entry name" value="Dimeric alpha+beta barrel"/>
    <property type="match status" value="1"/>
</dbReference>
<dbReference type="Pfam" id="PF13404">
    <property type="entry name" value="HTH_AsnC-type"/>
    <property type="match status" value="1"/>
</dbReference>
<dbReference type="GO" id="GO:0043200">
    <property type="term" value="P:response to amino acid"/>
    <property type="evidence" value="ECO:0007669"/>
    <property type="project" value="TreeGrafter"/>
</dbReference>
<dbReference type="InterPro" id="IPR019887">
    <property type="entry name" value="Tscrpt_reg_AsnC/Lrp_C"/>
</dbReference>
<dbReference type="EMBL" id="JACHGO010000001">
    <property type="protein sequence ID" value="MBB5142180.1"/>
    <property type="molecule type" value="Genomic_DNA"/>
</dbReference>
<dbReference type="PANTHER" id="PTHR30154:SF55">
    <property type="entry name" value="HTH-TYPE TRANSCRIPTIONAL REGULATOR LRPB"/>
    <property type="match status" value="1"/>
</dbReference>
<dbReference type="GO" id="GO:0005829">
    <property type="term" value="C:cytosol"/>
    <property type="evidence" value="ECO:0007669"/>
    <property type="project" value="TreeGrafter"/>
</dbReference>
<dbReference type="SUPFAM" id="SSF46785">
    <property type="entry name" value="Winged helix' DNA-binding domain"/>
    <property type="match status" value="1"/>
</dbReference>
<evidence type="ECO:0000256" key="1">
    <source>
        <dbReference type="ARBA" id="ARBA00023015"/>
    </source>
</evidence>
<gene>
    <name evidence="5" type="ORF">HNQ38_000243</name>
</gene>
<evidence type="ECO:0000256" key="2">
    <source>
        <dbReference type="ARBA" id="ARBA00023125"/>
    </source>
</evidence>
<proteinExistence type="predicted"/>
<keyword evidence="6" id="KW-1185">Reference proteome</keyword>
<evidence type="ECO:0000256" key="3">
    <source>
        <dbReference type="ARBA" id="ARBA00023163"/>
    </source>
</evidence>
<dbReference type="SMART" id="SM00344">
    <property type="entry name" value="HTH_ASNC"/>
    <property type="match status" value="1"/>
</dbReference>
<dbReference type="RefSeq" id="WP_183717447.1">
    <property type="nucleotide sequence ID" value="NZ_JACHGO010000001.1"/>
</dbReference>
<accession>A0A7W8BYA3</accession>
<reference evidence="5 6" key="1">
    <citation type="submission" date="2020-08" db="EMBL/GenBank/DDBJ databases">
        <title>Genomic Encyclopedia of Type Strains, Phase IV (KMG-IV): sequencing the most valuable type-strain genomes for metagenomic binning, comparative biology and taxonomic classification.</title>
        <authorList>
            <person name="Goeker M."/>
        </authorList>
    </citation>
    <scope>NUCLEOTIDE SEQUENCE [LARGE SCALE GENOMIC DNA]</scope>
    <source>
        <strain evidence="5 6">DSM 11275</strain>
    </source>
</reference>
<dbReference type="PROSITE" id="PS50956">
    <property type="entry name" value="HTH_ASNC_2"/>
    <property type="match status" value="1"/>
</dbReference>
<dbReference type="InterPro" id="IPR000485">
    <property type="entry name" value="AsnC-type_HTH_dom"/>
</dbReference>
<organism evidence="5 6">
    <name type="scientific">Desulfovibrio intestinalis</name>
    <dbReference type="NCBI Taxonomy" id="58621"/>
    <lineage>
        <taxon>Bacteria</taxon>
        <taxon>Pseudomonadati</taxon>
        <taxon>Thermodesulfobacteriota</taxon>
        <taxon>Desulfovibrionia</taxon>
        <taxon>Desulfovibrionales</taxon>
        <taxon>Desulfovibrionaceae</taxon>
        <taxon>Desulfovibrio</taxon>
    </lineage>
</organism>
<dbReference type="PRINTS" id="PR00033">
    <property type="entry name" value="HTHASNC"/>
</dbReference>
<dbReference type="InterPro" id="IPR036388">
    <property type="entry name" value="WH-like_DNA-bd_sf"/>
</dbReference>
<evidence type="ECO:0000259" key="4">
    <source>
        <dbReference type="PROSITE" id="PS50956"/>
    </source>
</evidence>
<dbReference type="GO" id="GO:0043565">
    <property type="term" value="F:sequence-specific DNA binding"/>
    <property type="evidence" value="ECO:0007669"/>
    <property type="project" value="InterPro"/>
</dbReference>
<sequence length="145" mass="17126">MKNKIDEIDERIIYCLRKNGRITMKELGDMVHLSGQAAKNRVEKLEDIGVLQKYTINIDCPVFGFKIHALIRLQMEKSNLGNYEKKLKNDRYRMIHCYQVTGEQCYVFDMAFLEIEDLHSFLKDIEEVGRCEVNLVLKNMQDFED</sequence>
<protein>
    <submittedName>
        <fullName evidence="5">Lrp/AsnC family leucine-responsive transcriptional regulator</fullName>
    </submittedName>
</protein>
<keyword evidence="2" id="KW-0238">DNA-binding</keyword>
<feature type="domain" description="HTH asnC-type" evidence="4">
    <location>
        <begin position="5"/>
        <end position="66"/>
    </location>
</feature>
<evidence type="ECO:0000313" key="6">
    <source>
        <dbReference type="Proteomes" id="UP000539075"/>
    </source>
</evidence>
<keyword evidence="3" id="KW-0804">Transcription</keyword>
<dbReference type="Pfam" id="PF01037">
    <property type="entry name" value="AsnC_trans_reg"/>
    <property type="match status" value="1"/>
</dbReference>
<dbReference type="InterPro" id="IPR036390">
    <property type="entry name" value="WH_DNA-bd_sf"/>
</dbReference>
<comment type="caution">
    <text evidence="5">The sequence shown here is derived from an EMBL/GenBank/DDBJ whole genome shotgun (WGS) entry which is preliminary data.</text>
</comment>
<dbReference type="Gene3D" id="1.10.10.10">
    <property type="entry name" value="Winged helix-like DNA-binding domain superfamily/Winged helix DNA-binding domain"/>
    <property type="match status" value="1"/>
</dbReference>
<dbReference type="PANTHER" id="PTHR30154">
    <property type="entry name" value="LEUCINE-RESPONSIVE REGULATORY PROTEIN"/>
    <property type="match status" value="1"/>
</dbReference>
<name>A0A7W8BYA3_9BACT</name>
<evidence type="ECO:0000313" key="5">
    <source>
        <dbReference type="EMBL" id="MBB5142180.1"/>
    </source>
</evidence>
<keyword evidence="1" id="KW-0805">Transcription regulation</keyword>
<dbReference type="InterPro" id="IPR019888">
    <property type="entry name" value="Tscrpt_reg_AsnC-like"/>
</dbReference>
<dbReference type="InterPro" id="IPR011008">
    <property type="entry name" value="Dimeric_a/b-barrel"/>
</dbReference>
<dbReference type="AlphaFoldDB" id="A0A7W8BYA3"/>